<feature type="transmembrane region" description="Helical" evidence="1">
    <location>
        <begin position="68"/>
        <end position="86"/>
    </location>
</feature>
<reference evidence="2 3" key="1">
    <citation type="submission" date="2018-07" db="EMBL/GenBank/DDBJ databases">
        <title>Draft genome sequence of Ancylomarina sp. M1P.</title>
        <authorList>
            <person name="Yadav S."/>
            <person name="Villanueva L."/>
            <person name="Damste J.S.S."/>
        </authorList>
    </citation>
    <scope>NUCLEOTIDE SEQUENCE [LARGE SCALE GENOMIC DNA]</scope>
    <source>
        <strain evidence="2 3">M1P</strain>
    </source>
</reference>
<keyword evidence="1" id="KW-0472">Membrane</keyword>
<keyword evidence="3" id="KW-1185">Reference proteome</keyword>
<gene>
    <name evidence="2" type="ORF">DWB61_05610</name>
</gene>
<accession>A0A425Y480</accession>
<keyword evidence="1" id="KW-1133">Transmembrane helix</keyword>
<dbReference type="AlphaFoldDB" id="A0A425Y480"/>
<comment type="caution">
    <text evidence="2">The sequence shown here is derived from an EMBL/GenBank/DDBJ whole genome shotgun (WGS) entry which is preliminary data.</text>
</comment>
<dbReference type="Proteomes" id="UP000285794">
    <property type="component" value="Unassembled WGS sequence"/>
</dbReference>
<evidence type="ECO:0008006" key="4">
    <source>
        <dbReference type="Google" id="ProtNLM"/>
    </source>
</evidence>
<name>A0A425Y480_9BACT</name>
<sequence length="223" mass="25734">MKIITVLKKLSSNISFNKAKRLNTDMIQRFIYTIIAIIMLSTSVLANGSMTEQDSVKRKWYVPRAAKIQYAGNIGFMAIGATYYIVDDWYQMSLMYGITSSHSDTDRLNTLALKNTFLIKKFHYKNITFSPTAGLSVNLASTHNTYRKFPDHFPDQYYFQNKIHFAPFVGGMIYYPLPNKTIKGIDFYAEVGTMDNYLLEAIRTDYVKYSDIWNLSLGLSLYF</sequence>
<protein>
    <recommendedName>
        <fullName evidence="4">Outer membrane protein beta-barrel domain-containing protein</fullName>
    </recommendedName>
</protein>
<organism evidence="2 3">
    <name type="scientific">Ancylomarina euxinus</name>
    <dbReference type="NCBI Taxonomy" id="2283627"/>
    <lineage>
        <taxon>Bacteria</taxon>
        <taxon>Pseudomonadati</taxon>
        <taxon>Bacteroidota</taxon>
        <taxon>Bacteroidia</taxon>
        <taxon>Marinilabiliales</taxon>
        <taxon>Marinifilaceae</taxon>
        <taxon>Ancylomarina</taxon>
    </lineage>
</organism>
<proteinExistence type="predicted"/>
<evidence type="ECO:0000313" key="3">
    <source>
        <dbReference type="Proteomes" id="UP000285794"/>
    </source>
</evidence>
<dbReference type="EMBL" id="QQWG01000004">
    <property type="protein sequence ID" value="RRG22916.1"/>
    <property type="molecule type" value="Genomic_DNA"/>
</dbReference>
<keyword evidence="1" id="KW-0812">Transmembrane</keyword>
<evidence type="ECO:0000313" key="2">
    <source>
        <dbReference type="EMBL" id="RRG22916.1"/>
    </source>
</evidence>
<feature type="transmembrane region" description="Helical" evidence="1">
    <location>
        <begin position="30"/>
        <end position="48"/>
    </location>
</feature>
<evidence type="ECO:0000256" key="1">
    <source>
        <dbReference type="SAM" id="Phobius"/>
    </source>
</evidence>